<sequence>MHYSEASYSCKPKAEGKFYFEGKSGHLGQNRPGVKAPIGDIADMYGVTYQAIVLMRNRKDEIRAGHVIL</sequence>
<reference evidence="1 2" key="1">
    <citation type="journal article" date="2016" name="Nat. Commun.">
        <title>Extremotolerant tardigrade genome and improved radiotolerance of human cultured cells by tardigrade-unique protein.</title>
        <authorList>
            <person name="Hashimoto T."/>
            <person name="Horikawa D.D."/>
            <person name="Saito Y."/>
            <person name="Kuwahara H."/>
            <person name="Kozuka-Hata H."/>
            <person name="Shin-I T."/>
            <person name="Minakuchi Y."/>
            <person name="Ohishi K."/>
            <person name="Motoyama A."/>
            <person name="Aizu T."/>
            <person name="Enomoto A."/>
            <person name="Kondo K."/>
            <person name="Tanaka S."/>
            <person name="Hara Y."/>
            <person name="Koshikawa S."/>
            <person name="Sagara H."/>
            <person name="Miura T."/>
            <person name="Yokobori S."/>
            <person name="Miyagawa K."/>
            <person name="Suzuki Y."/>
            <person name="Kubo T."/>
            <person name="Oyama M."/>
            <person name="Kohara Y."/>
            <person name="Fujiyama A."/>
            <person name="Arakawa K."/>
            <person name="Katayama T."/>
            <person name="Toyoda A."/>
            <person name="Kunieda T."/>
        </authorList>
    </citation>
    <scope>NUCLEOTIDE SEQUENCE [LARGE SCALE GENOMIC DNA]</scope>
    <source>
        <strain evidence="1 2">YOKOZUNA-1</strain>
    </source>
</reference>
<dbReference type="AlphaFoldDB" id="A0A1D1UID2"/>
<evidence type="ECO:0000313" key="2">
    <source>
        <dbReference type="Proteomes" id="UP000186922"/>
    </source>
</evidence>
<accession>A0A1D1UID2</accession>
<protein>
    <submittedName>
        <fullName evidence="1">Uncharacterized protein</fullName>
    </submittedName>
</protein>
<comment type="caution">
    <text evidence="1">The sequence shown here is derived from an EMBL/GenBank/DDBJ whole genome shotgun (WGS) entry which is preliminary data.</text>
</comment>
<keyword evidence="2" id="KW-1185">Reference proteome</keyword>
<organism evidence="1 2">
    <name type="scientific">Ramazzottius varieornatus</name>
    <name type="common">Water bear</name>
    <name type="synonym">Tardigrade</name>
    <dbReference type="NCBI Taxonomy" id="947166"/>
    <lineage>
        <taxon>Eukaryota</taxon>
        <taxon>Metazoa</taxon>
        <taxon>Ecdysozoa</taxon>
        <taxon>Tardigrada</taxon>
        <taxon>Eutardigrada</taxon>
        <taxon>Parachela</taxon>
        <taxon>Hypsibioidea</taxon>
        <taxon>Ramazzottiidae</taxon>
        <taxon>Ramazzottius</taxon>
    </lineage>
</organism>
<evidence type="ECO:0000313" key="1">
    <source>
        <dbReference type="EMBL" id="GAU89494.1"/>
    </source>
</evidence>
<gene>
    <name evidence="1" type="primary">RvY_02041-1</name>
    <name evidence="1" type="synonym">RvY_02041.1</name>
    <name evidence="1" type="ORF">RvY_02041</name>
</gene>
<name>A0A1D1UID2_RAMVA</name>
<proteinExistence type="predicted"/>
<dbReference type="Proteomes" id="UP000186922">
    <property type="component" value="Unassembled WGS sequence"/>
</dbReference>
<dbReference type="EMBL" id="BDGG01000001">
    <property type="protein sequence ID" value="GAU89494.1"/>
    <property type="molecule type" value="Genomic_DNA"/>
</dbReference>